<dbReference type="Gene3D" id="1.10.10.160">
    <property type="match status" value="1"/>
</dbReference>
<dbReference type="AlphaFoldDB" id="A0A934M7B7"/>
<dbReference type="GO" id="GO:0005524">
    <property type="term" value="F:ATP binding"/>
    <property type="evidence" value="ECO:0007669"/>
    <property type="project" value="UniProtKB-UniRule"/>
</dbReference>
<feature type="domain" description="UvrD-like helicase ATP-binding" evidence="12">
    <location>
        <begin position="1"/>
        <end position="311"/>
    </location>
</feature>
<dbReference type="InterPro" id="IPR027417">
    <property type="entry name" value="P-loop_NTPase"/>
</dbReference>
<evidence type="ECO:0000313" key="14">
    <source>
        <dbReference type="Proteomes" id="UP000622687"/>
    </source>
</evidence>
<comment type="catalytic activity">
    <reaction evidence="10">
        <text>ATP + H2O = ADP + phosphate + H(+)</text>
        <dbReference type="Rhea" id="RHEA:13065"/>
        <dbReference type="ChEBI" id="CHEBI:15377"/>
        <dbReference type="ChEBI" id="CHEBI:15378"/>
        <dbReference type="ChEBI" id="CHEBI:30616"/>
        <dbReference type="ChEBI" id="CHEBI:43474"/>
        <dbReference type="ChEBI" id="CHEBI:456216"/>
        <dbReference type="EC" id="5.6.2.4"/>
    </reaction>
</comment>
<dbReference type="Pfam" id="PF00580">
    <property type="entry name" value="UvrD-helicase"/>
    <property type="match status" value="1"/>
</dbReference>
<evidence type="ECO:0000256" key="8">
    <source>
        <dbReference type="ARBA" id="ARBA00034617"/>
    </source>
</evidence>
<dbReference type="GO" id="GO:0033202">
    <property type="term" value="C:DNA helicase complex"/>
    <property type="evidence" value="ECO:0007669"/>
    <property type="project" value="TreeGrafter"/>
</dbReference>
<dbReference type="RefSeq" id="WP_211144858.1">
    <property type="nucleotide sequence ID" value="NZ_JAEEGB010000045.1"/>
</dbReference>
<comment type="similarity">
    <text evidence="1">Belongs to the helicase family. UvrD subfamily.</text>
</comment>
<comment type="caution">
    <text evidence="13">The sequence shown here is derived from an EMBL/GenBank/DDBJ whole genome shotgun (WGS) entry which is preliminary data.</text>
</comment>
<dbReference type="EMBL" id="JAEEGB010000045">
    <property type="protein sequence ID" value="MBI6875518.1"/>
    <property type="molecule type" value="Genomic_DNA"/>
</dbReference>
<keyword evidence="14" id="KW-1185">Reference proteome</keyword>
<organism evidence="13 14">
    <name type="scientific">Clostridium aciditolerans</name>
    <dbReference type="NCBI Taxonomy" id="339861"/>
    <lineage>
        <taxon>Bacteria</taxon>
        <taxon>Bacillati</taxon>
        <taxon>Bacillota</taxon>
        <taxon>Clostridia</taxon>
        <taxon>Eubacteriales</taxon>
        <taxon>Clostridiaceae</taxon>
        <taxon>Clostridium</taxon>
    </lineage>
</organism>
<sequence length="730" mass="84758">MQFREDQKPIMEYRGGTMAVPAVPGAGKTFIVAHLAAKIIEEKIHKPGKVLIVTYMNSAVNNFKSRISSVLENKGITANGDYEVMTIHSLAMKILKERPDVVGINEEFQIIDDLKKIAFLNECIENWRRKNGERIFRLLLSDNGNKKYNEKGEYYWRDFFTIADNLISELKLNSISPELLLERLENVEGISIVKSISQIYDAYIKKLRIEGYIDYNDLLLLSYKALLLDDKLREKFKNKYSFIFEDECQDSNLVQSKILLLLSENNNNLVRVGDLNQSIMGTFTSSDPKFFANFCSQAERKHIMNMAGRSSNEIINLANYLVSYVRSEHPEEKCRGALEEQYIRVMSGMEEFKNPEPEDYGIYSYCFSSWDKVKETTLKAVKNFKIKNPDKTIGVLVPYNNQVTELAKELRRIGIECDELSTTSEKRIKITNTLGYMLRFLSEPDNIMRFKELINCLIDENLLGKEELIGRISNCEIEDLLENKIADLYENQFSEEKLVDRKLIELLEKYVDTIKDLLKHNEMSMERLILYIGNLLKLDVNDKAMVEAVASYIQYEQKYRTDLTLEEVSQRLLDVKNSVFKQIADVIYEIQGYEPTPERVTISTCHKSKGLEWDCVFLLSLTDYNFPSSLSGKFRSDHYYFKEEFKNPIALGKAEIQKMLGQSICNNPFIQARADVVNEKIRLLYVGITRAKEYLLLMSNYDEGKKDCPSKYFDVLKKFIENRKAIYKRM</sequence>
<dbReference type="EC" id="5.6.2.4" evidence="9"/>
<dbReference type="SUPFAM" id="SSF52540">
    <property type="entry name" value="P-loop containing nucleoside triphosphate hydrolases"/>
    <property type="match status" value="1"/>
</dbReference>
<keyword evidence="2 11" id="KW-0547">Nucleotide-binding</keyword>
<reference evidence="13" key="1">
    <citation type="submission" date="2020-12" db="EMBL/GenBank/DDBJ databases">
        <title>Clostridium thailandense sp. nov., a novel acetogenic bacterium isolated from peat land soil in Thailand.</title>
        <authorList>
            <person name="Chaikitkaew S."/>
            <person name="Birkeland N.K."/>
        </authorList>
    </citation>
    <scope>NUCLEOTIDE SEQUENCE</scope>
    <source>
        <strain evidence="13">DSM 17425</strain>
    </source>
</reference>
<dbReference type="InterPro" id="IPR014016">
    <property type="entry name" value="UvrD-like_ATP-bd"/>
</dbReference>
<dbReference type="InterPro" id="IPR014017">
    <property type="entry name" value="DNA_helicase_UvrD-like_C"/>
</dbReference>
<feature type="binding site" evidence="11">
    <location>
        <begin position="22"/>
        <end position="29"/>
    </location>
    <ligand>
        <name>ATP</name>
        <dbReference type="ChEBI" id="CHEBI:30616"/>
    </ligand>
</feature>
<dbReference type="Proteomes" id="UP000622687">
    <property type="component" value="Unassembled WGS sequence"/>
</dbReference>
<keyword evidence="3 11" id="KW-0378">Hydrolase</keyword>
<name>A0A934M7B7_9CLOT</name>
<evidence type="ECO:0000256" key="11">
    <source>
        <dbReference type="PROSITE-ProRule" id="PRU00560"/>
    </source>
</evidence>
<evidence type="ECO:0000256" key="6">
    <source>
        <dbReference type="ARBA" id="ARBA00023125"/>
    </source>
</evidence>
<evidence type="ECO:0000256" key="10">
    <source>
        <dbReference type="ARBA" id="ARBA00048988"/>
    </source>
</evidence>
<keyword evidence="6" id="KW-0238">DNA-binding</keyword>
<dbReference type="Gene3D" id="3.40.50.300">
    <property type="entry name" value="P-loop containing nucleotide triphosphate hydrolases"/>
    <property type="match status" value="2"/>
</dbReference>
<protein>
    <recommendedName>
        <fullName evidence="9">DNA 3'-5' helicase</fullName>
        <ecNumber evidence="9">5.6.2.4</ecNumber>
    </recommendedName>
</protein>
<dbReference type="GO" id="GO:0043138">
    <property type="term" value="F:3'-5' DNA helicase activity"/>
    <property type="evidence" value="ECO:0007669"/>
    <property type="project" value="UniProtKB-EC"/>
</dbReference>
<dbReference type="GO" id="GO:0003677">
    <property type="term" value="F:DNA binding"/>
    <property type="evidence" value="ECO:0007669"/>
    <property type="project" value="UniProtKB-KW"/>
</dbReference>
<dbReference type="PANTHER" id="PTHR11070">
    <property type="entry name" value="UVRD / RECB / PCRA DNA HELICASE FAMILY MEMBER"/>
    <property type="match status" value="1"/>
</dbReference>
<evidence type="ECO:0000256" key="9">
    <source>
        <dbReference type="ARBA" id="ARBA00034808"/>
    </source>
</evidence>
<dbReference type="PROSITE" id="PS51198">
    <property type="entry name" value="UVRD_HELICASE_ATP_BIND"/>
    <property type="match status" value="1"/>
</dbReference>
<evidence type="ECO:0000256" key="1">
    <source>
        <dbReference type="ARBA" id="ARBA00009922"/>
    </source>
</evidence>
<dbReference type="GO" id="GO:0016787">
    <property type="term" value="F:hydrolase activity"/>
    <property type="evidence" value="ECO:0007669"/>
    <property type="project" value="UniProtKB-UniRule"/>
</dbReference>
<dbReference type="Gene3D" id="1.10.486.10">
    <property type="entry name" value="PCRA, domain 4"/>
    <property type="match status" value="1"/>
</dbReference>
<gene>
    <name evidence="13" type="ORF">I6U51_22870</name>
</gene>
<dbReference type="GO" id="GO:0005829">
    <property type="term" value="C:cytosol"/>
    <property type="evidence" value="ECO:0007669"/>
    <property type="project" value="TreeGrafter"/>
</dbReference>
<dbReference type="InterPro" id="IPR000212">
    <property type="entry name" value="DNA_helicase_UvrD/REP"/>
</dbReference>
<proteinExistence type="inferred from homology"/>
<accession>A0A934M7B7</accession>
<keyword evidence="5 11" id="KW-0067">ATP-binding</keyword>
<evidence type="ECO:0000256" key="3">
    <source>
        <dbReference type="ARBA" id="ARBA00022801"/>
    </source>
</evidence>
<evidence type="ECO:0000256" key="7">
    <source>
        <dbReference type="ARBA" id="ARBA00023235"/>
    </source>
</evidence>
<evidence type="ECO:0000256" key="2">
    <source>
        <dbReference type="ARBA" id="ARBA00022741"/>
    </source>
</evidence>
<keyword evidence="7" id="KW-0413">Isomerase</keyword>
<evidence type="ECO:0000313" key="13">
    <source>
        <dbReference type="EMBL" id="MBI6875518.1"/>
    </source>
</evidence>
<evidence type="ECO:0000256" key="5">
    <source>
        <dbReference type="ARBA" id="ARBA00022840"/>
    </source>
</evidence>
<dbReference type="PANTHER" id="PTHR11070:SF2">
    <property type="entry name" value="ATP-DEPENDENT DNA HELICASE SRS2"/>
    <property type="match status" value="1"/>
</dbReference>
<dbReference type="InterPro" id="IPR013986">
    <property type="entry name" value="DExx_box_DNA_helicase_dom_sf"/>
</dbReference>
<comment type="catalytic activity">
    <reaction evidence="8">
        <text>Couples ATP hydrolysis with the unwinding of duplex DNA by translocating in the 3'-5' direction.</text>
        <dbReference type="EC" id="5.6.2.4"/>
    </reaction>
</comment>
<keyword evidence="4 11" id="KW-0347">Helicase</keyword>
<dbReference type="Pfam" id="PF13361">
    <property type="entry name" value="UvrD_C"/>
    <property type="match status" value="1"/>
</dbReference>
<evidence type="ECO:0000259" key="12">
    <source>
        <dbReference type="PROSITE" id="PS51198"/>
    </source>
</evidence>
<evidence type="ECO:0000256" key="4">
    <source>
        <dbReference type="ARBA" id="ARBA00022806"/>
    </source>
</evidence>
<dbReference type="GO" id="GO:0000725">
    <property type="term" value="P:recombinational repair"/>
    <property type="evidence" value="ECO:0007669"/>
    <property type="project" value="TreeGrafter"/>
</dbReference>